<organism evidence="1 2">
    <name type="scientific">Bradyrhizobium zhanjiangense</name>
    <dbReference type="NCBI Taxonomy" id="1325107"/>
    <lineage>
        <taxon>Bacteria</taxon>
        <taxon>Pseudomonadati</taxon>
        <taxon>Pseudomonadota</taxon>
        <taxon>Alphaproteobacteria</taxon>
        <taxon>Hyphomicrobiales</taxon>
        <taxon>Nitrobacteraceae</taxon>
        <taxon>Bradyrhizobium</taxon>
    </lineage>
</organism>
<protein>
    <submittedName>
        <fullName evidence="1">Uncharacterized protein</fullName>
    </submittedName>
</protein>
<name>A0A4Q0SMC7_9BRAD</name>
<comment type="caution">
    <text evidence="1">The sequence shown here is derived from an EMBL/GenBank/DDBJ whole genome shotgun (WGS) entry which is preliminary data.</text>
</comment>
<gene>
    <name evidence="1" type="ORF">XH94_10850</name>
</gene>
<dbReference type="Proteomes" id="UP000290565">
    <property type="component" value="Unassembled WGS sequence"/>
</dbReference>
<accession>A0A4Q0SMC7</accession>
<reference evidence="1 2" key="1">
    <citation type="submission" date="2015-04" db="EMBL/GenBank/DDBJ databases">
        <title>Comparative genomics of rhizobia nodulating Arachis hypogaea in China.</title>
        <authorList>
            <person name="Li Y."/>
        </authorList>
    </citation>
    <scope>NUCLEOTIDE SEQUENCE [LARGE SCALE GENOMIC DNA]</scope>
    <source>
        <strain evidence="1 2">CCBAU 51787</strain>
    </source>
</reference>
<sequence>MLTHADIQRLLTNLSAAIELDQRRVDEMPKDDFHPMYDDGLWRAWRTDHVRFIDALMPSVASIRAPTLRALNQIAVNYDPHVVRHAVLESFAGAVGGGYPVEEVDTAERFLRVIIGEVRVNPPGRLRRGGAKEAAKKWVSAEDPLRISEDPECQYKVSRHD</sequence>
<dbReference type="AlphaFoldDB" id="A0A4Q0SMC7"/>
<proteinExistence type="predicted"/>
<dbReference type="EMBL" id="LBJM01000030">
    <property type="protein sequence ID" value="RXH40943.1"/>
    <property type="molecule type" value="Genomic_DNA"/>
</dbReference>
<evidence type="ECO:0000313" key="1">
    <source>
        <dbReference type="EMBL" id="RXH40943.1"/>
    </source>
</evidence>
<evidence type="ECO:0000313" key="2">
    <source>
        <dbReference type="Proteomes" id="UP000290565"/>
    </source>
</evidence>